<dbReference type="EMBL" id="JBDFQZ010000003">
    <property type="protein sequence ID" value="KAK9740090.1"/>
    <property type="molecule type" value="Genomic_DNA"/>
</dbReference>
<name>A0AAW1M2X3_SAPOF</name>
<comment type="caution">
    <text evidence="1">The sequence shown here is derived from an EMBL/GenBank/DDBJ whole genome shotgun (WGS) entry which is preliminary data.</text>
</comment>
<protein>
    <submittedName>
        <fullName evidence="1">Uncharacterized protein</fullName>
    </submittedName>
</protein>
<reference evidence="1" key="1">
    <citation type="submission" date="2024-03" db="EMBL/GenBank/DDBJ databases">
        <title>WGS assembly of Saponaria officinalis var. Norfolk2.</title>
        <authorList>
            <person name="Jenkins J."/>
            <person name="Shu S."/>
            <person name="Grimwood J."/>
            <person name="Barry K."/>
            <person name="Goodstein D."/>
            <person name="Schmutz J."/>
            <person name="Leebens-Mack J."/>
            <person name="Osbourn A."/>
        </authorList>
    </citation>
    <scope>NUCLEOTIDE SEQUENCE [LARGE SCALE GENOMIC DNA]</scope>
    <source>
        <strain evidence="1">JIC</strain>
    </source>
</reference>
<dbReference type="AlphaFoldDB" id="A0AAW1M2X3"/>
<dbReference type="Proteomes" id="UP001443914">
    <property type="component" value="Unassembled WGS sequence"/>
</dbReference>
<sequence>MAWKMRNPSCLNTWNTKWVSGERPARKPNPLLRINTGETSLASTGDKVSDLINDHGECNYETLGAVIDQDWTNKALTIPIPSSRRPDSIYWHLSDNGNFNIKSAYGYALDLYLNIYGSHKDFSSFVNFSTCRDRLSGDIPVENFFRYFANG</sequence>
<evidence type="ECO:0000313" key="1">
    <source>
        <dbReference type="EMBL" id="KAK9740090.1"/>
    </source>
</evidence>
<keyword evidence="2" id="KW-1185">Reference proteome</keyword>
<organism evidence="1 2">
    <name type="scientific">Saponaria officinalis</name>
    <name type="common">Common soapwort</name>
    <name type="synonym">Lychnis saponaria</name>
    <dbReference type="NCBI Taxonomy" id="3572"/>
    <lineage>
        <taxon>Eukaryota</taxon>
        <taxon>Viridiplantae</taxon>
        <taxon>Streptophyta</taxon>
        <taxon>Embryophyta</taxon>
        <taxon>Tracheophyta</taxon>
        <taxon>Spermatophyta</taxon>
        <taxon>Magnoliopsida</taxon>
        <taxon>eudicotyledons</taxon>
        <taxon>Gunneridae</taxon>
        <taxon>Pentapetalae</taxon>
        <taxon>Caryophyllales</taxon>
        <taxon>Caryophyllaceae</taxon>
        <taxon>Caryophylleae</taxon>
        <taxon>Saponaria</taxon>
    </lineage>
</organism>
<gene>
    <name evidence="1" type="ORF">RND81_03G010300</name>
</gene>
<accession>A0AAW1M2X3</accession>
<evidence type="ECO:0000313" key="2">
    <source>
        <dbReference type="Proteomes" id="UP001443914"/>
    </source>
</evidence>
<proteinExistence type="predicted"/>